<name>A0A397S697_9GLOM</name>
<gene>
    <name evidence="2" type="ORF">C1645_836859</name>
</gene>
<protein>
    <recommendedName>
        <fullName evidence="4">DNA primase/nucleoside triphosphatase C-terminal domain-containing protein</fullName>
    </recommendedName>
</protein>
<evidence type="ECO:0000313" key="2">
    <source>
        <dbReference type="EMBL" id="RIA81518.1"/>
    </source>
</evidence>
<feature type="compositionally biased region" description="Basic and acidic residues" evidence="1">
    <location>
        <begin position="178"/>
        <end position="191"/>
    </location>
</feature>
<proteinExistence type="predicted"/>
<keyword evidence="3" id="KW-1185">Reference proteome</keyword>
<dbReference type="EMBL" id="QKYT01000783">
    <property type="protein sequence ID" value="RIA81518.1"/>
    <property type="molecule type" value="Genomic_DNA"/>
</dbReference>
<feature type="non-terminal residue" evidence="2">
    <location>
        <position position="1"/>
    </location>
</feature>
<evidence type="ECO:0000313" key="3">
    <source>
        <dbReference type="Proteomes" id="UP000265703"/>
    </source>
</evidence>
<sequence>IDNPNCKELYQEYLEWCGGNGEKPFSSAILGKKFSQIGIDRTRLQNNRKREYHYILDRSKIVAKLCESGLGDMEEFSDIPQDDLPENETTDIPIFNVPETVLEGSTIPQKIIPPQPERHNRVADRKNTPSPNTSKDKKASNQDDSTQALFDYMAEDTRALVALTGPEGTTSGTSETSKPLEPEINKPEVSKPSEYIKPSSNELSSTILLARQEREERLRKWAIDHGEDPDVFVTITEKDIRLSHEYRDRMMLDADAVDFAKEDGMNVNDIFYMSRRERLISEEIYLRNFENAGKPRTYVYDDEEWQKGISILQENGHLW</sequence>
<reference evidence="2 3" key="1">
    <citation type="submission" date="2018-06" db="EMBL/GenBank/DDBJ databases">
        <title>Comparative genomics reveals the genomic features of Rhizophagus irregularis, R. cerebriforme, R. diaphanum and Gigaspora rosea, and their symbiotic lifestyle signature.</title>
        <authorList>
            <person name="Morin E."/>
            <person name="San Clemente H."/>
            <person name="Chen E.C.H."/>
            <person name="De La Providencia I."/>
            <person name="Hainaut M."/>
            <person name="Kuo A."/>
            <person name="Kohler A."/>
            <person name="Murat C."/>
            <person name="Tang N."/>
            <person name="Roy S."/>
            <person name="Loubradou J."/>
            <person name="Henrissat B."/>
            <person name="Grigoriev I.V."/>
            <person name="Corradi N."/>
            <person name="Roux C."/>
            <person name="Martin F.M."/>
        </authorList>
    </citation>
    <scope>NUCLEOTIDE SEQUENCE [LARGE SCALE GENOMIC DNA]</scope>
    <source>
        <strain evidence="2 3">DAOM 227022</strain>
    </source>
</reference>
<feature type="compositionally biased region" description="Basic and acidic residues" evidence="1">
    <location>
        <begin position="116"/>
        <end position="127"/>
    </location>
</feature>
<evidence type="ECO:0000256" key="1">
    <source>
        <dbReference type="SAM" id="MobiDB-lite"/>
    </source>
</evidence>
<dbReference type="AlphaFoldDB" id="A0A397S697"/>
<accession>A0A397S697</accession>
<feature type="compositionally biased region" description="Low complexity" evidence="1">
    <location>
        <begin position="164"/>
        <end position="177"/>
    </location>
</feature>
<organism evidence="2 3">
    <name type="scientific">Glomus cerebriforme</name>
    <dbReference type="NCBI Taxonomy" id="658196"/>
    <lineage>
        <taxon>Eukaryota</taxon>
        <taxon>Fungi</taxon>
        <taxon>Fungi incertae sedis</taxon>
        <taxon>Mucoromycota</taxon>
        <taxon>Glomeromycotina</taxon>
        <taxon>Glomeromycetes</taxon>
        <taxon>Glomerales</taxon>
        <taxon>Glomeraceae</taxon>
        <taxon>Glomus</taxon>
    </lineage>
</organism>
<evidence type="ECO:0008006" key="4">
    <source>
        <dbReference type="Google" id="ProtNLM"/>
    </source>
</evidence>
<feature type="region of interest" description="Disordered" evidence="1">
    <location>
        <begin position="105"/>
        <end position="143"/>
    </location>
</feature>
<dbReference type="Proteomes" id="UP000265703">
    <property type="component" value="Unassembled WGS sequence"/>
</dbReference>
<dbReference type="OrthoDB" id="2397858at2759"/>
<comment type="caution">
    <text evidence="2">The sequence shown here is derived from an EMBL/GenBank/DDBJ whole genome shotgun (WGS) entry which is preliminary data.</text>
</comment>
<feature type="region of interest" description="Disordered" evidence="1">
    <location>
        <begin position="164"/>
        <end position="198"/>
    </location>
</feature>